<organism evidence="1 2">
    <name type="scientific">Pseudosulfitobacter pseudonitzschiae</name>
    <dbReference type="NCBI Taxonomy" id="1402135"/>
    <lineage>
        <taxon>Bacteria</taxon>
        <taxon>Pseudomonadati</taxon>
        <taxon>Pseudomonadota</taxon>
        <taxon>Alphaproteobacteria</taxon>
        <taxon>Rhodobacterales</taxon>
        <taxon>Roseobacteraceae</taxon>
        <taxon>Pseudosulfitobacter</taxon>
    </lineage>
</organism>
<dbReference type="RefSeq" id="WP_089420221.1">
    <property type="nucleotide sequence ID" value="NZ_CP022415.1"/>
</dbReference>
<evidence type="ECO:0000313" key="1">
    <source>
        <dbReference type="EMBL" id="ASM72289.1"/>
    </source>
</evidence>
<dbReference type="Proteomes" id="UP000199754">
    <property type="component" value="Chromosome"/>
</dbReference>
<dbReference type="EMBL" id="CP022415">
    <property type="protein sequence ID" value="ASM72289.1"/>
    <property type="molecule type" value="Genomic_DNA"/>
</dbReference>
<protein>
    <submittedName>
        <fullName evidence="1">Uncharacterized protein</fullName>
    </submittedName>
</protein>
<dbReference type="AlphaFoldDB" id="A0A221JZZ0"/>
<reference evidence="1 2" key="1">
    <citation type="submission" date="2017-07" db="EMBL/GenBank/DDBJ databases">
        <title>Genome Sequence of Sulfitobacter pseudonitzschiae Strain SMR1 Isolated from a culture of the Diatom Skeletonema marinoi.</title>
        <authorList>
            <person name="Topel M."/>
            <person name="Pinder M.I.M."/>
            <person name="Johansson O.N."/>
            <person name="Kourtchenko O."/>
            <person name="Godhe A."/>
            <person name="Clarke A.K."/>
        </authorList>
    </citation>
    <scope>NUCLEOTIDE SEQUENCE [LARGE SCALE GENOMIC DNA]</scope>
    <source>
        <strain evidence="1 2">SMR1</strain>
    </source>
</reference>
<keyword evidence="2" id="KW-1185">Reference proteome</keyword>
<sequence length="60" mass="7027">MSYMTQTIEPRHMRLFELLRQKNRADTTVARVKGFAIRKISADEAEQIKSMAQRSFARPD</sequence>
<name>A0A221JZZ0_9RHOB</name>
<gene>
    <name evidence="1" type="ORF">SULPSESMR1_01473</name>
</gene>
<dbReference type="KEGG" id="spse:SULPSESMR1_01473"/>
<proteinExistence type="predicted"/>
<accession>A0A221JZZ0</accession>
<dbReference type="OrthoDB" id="7727672at2"/>
<evidence type="ECO:0000313" key="2">
    <source>
        <dbReference type="Proteomes" id="UP000199754"/>
    </source>
</evidence>